<dbReference type="EMBL" id="CP011056">
    <property type="protein sequence ID" value="AKA75849.1"/>
    <property type="molecule type" value="Genomic_DNA"/>
</dbReference>
<evidence type="ECO:0000313" key="11">
    <source>
        <dbReference type="EMBL" id="AZF70273.1"/>
    </source>
</evidence>
<feature type="transmembrane region" description="Helical" evidence="6">
    <location>
        <begin position="225"/>
        <end position="248"/>
    </location>
</feature>
<dbReference type="Proteomes" id="UP000033106">
    <property type="component" value="Chromosome"/>
</dbReference>
<evidence type="ECO:0000313" key="26">
    <source>
        <dbReference type="Proteomes" id="UP000273443"/>
    </source>
</evidence>
<evidence type="ECO:0000256" key="1">
    <source>
        <dbReference type="ARBA" id="ARBA00004141"/>
    </source>
</evidence>
<evidence type="ECO:0000256" key="3">
    <source>
        <dbReference type="ARBA" id="ARBA00022692"/>
    </source>
</evidence>
<feature type="transmembrane region" description="Helical" evidence="6">
    <location>
        <begin position="376"/>
        <end position="393"/>
    </location>
</feature>
<evidence type="ECO:0000313" key="27">
    <source>
        <dbReference type="Proteomes" id="UP000275843"/>
    </source>
</evidence>
<keyword evidence="4 6" id="KW-1133">Transmembrane helix</keyword>
<evidence type="ECO:0000313" key="28">
    <source>
        <dbReference type="Proteomes" id="UP000278715"/>
    </source>
</evidence>
<dbReference type="Proteomes" id="UP000269431">
    <property type="component" value="Chromosome"/>
</dbReference>
<evidence type="ECO:0000256" key="6">
    <source>
        <dbReference type="SAM" id="Phobius"/>
    </source>
</evidence>
<dbReference type="EMBL" id="CP033240">
    <property type="protein sequence ID" value="AZF80730.1"/>
    <property type="molecule type" value="Genomic_DNA"/>
</dbReference>
<feature type="transmembrane region" description="Helical" evidence="6">
    <location>
        <begin position="142"/>
        <end position="160"/>
    </location>
</feature>
<name>A0A0E3GW67_SACSO</name>
<feature type="transmembrane region" description="Helical" evidence="6">
    <location>
        <begin position="106"/>
        <end position="130"/>
    </location>
</feature>
<dbReference type="GO" id="GO:0015086">
    <property type="term" value="F:cadmium ion transmembrane transporter activity"/>
    <property type="evidence" value="ECO:0007669"/>
    <property type="project" value="TreeGrafter"/>
</dbReference>
<evidence type="ECO:0000313" key="23">
    <source>
        <dbReference type="Proteomes" id="UP000267993"/>
    </source>
</evidence>
<feature type="transmembrane region" description="Helical" evidence="6">
    <location>
        <begin position="36"/>
        <end position="54"/>
    </location>
</feature>
<dbReference type="EMBL" id="CP033236">
    <property type="protein sequence ID" value="AZF70273.1"/>
    <property type="molecule type" value="Genomic_DNA"/>
</dbReference>
<keyword evidence="2" id="KW-0813">Transport</keyword>
<evidence type="ECO:0000313" key="25">
    <source>
        <dbReference type="Proteomes" id="UP000273194"/>
    </source>
</evidence>
<dbReference type="EMBL" id="CP033237">
    <property type="protein sequence ID" value="AZF72893.1"/>
    <property type="molecule type" value="Genomic_DNA"/>
</dbReference>
<reference evidence="22" key="3">
    <citation type="submission" date="2016-04" db="EMBL/GenBank/DDBJ databases">
        <authorList>
            <person name="Shah S.A."/>
            <person name="Garrett R.A."/>
        </authorList>
    </citation>
    <scope>NUCLEOTIDE SEQUENCE [LARGE SCALE GENOMIC DNA]</scope>
    <source>
        <strain evidence="22">ATCC 35091 / DSM 1616 / JCM 8930 / NBRC 15331 / P1</strain>
    </source>
</reference>
<evidence type="ECO:0000313" key="22">
    <source>
        <dbReference type="Proteomes" id="UP000076770"/>
    </source>
</evidence>
<dbReference type="PATRIC" id="fig|2287.6.peg.819"/>
<dbReference type="EMBL" id="CP033239">
    <property type="protein sequence ID" value="AZF78125.1"/>
    <property type="molecule type" value="Genomic_DNA"/>
</dbReference>
<dbReference type="InterPro" id="IPR001046">
    <property type="entry name" value="NRAMP_fam"/>
</dbReference>
<dbReference type="Proteomes" id="UP000275843">
    <property type="component" value="Chromosome"/>
</dbReference>
<evidence type="ECO:0000313" key="13">
    <source>
        <dbReference type="EMBL" id="AZF75517.1"/>
    </source>
</evidence>
<evidence type="ECO:0000313" key="12">
    <source>
        <dbReference type="EMBL" id="AZF72893.1"/>
    </source>
</evidence>
<dbReference type="Proteomes" id="UP000033085">
    <property type="component" value="Chromosome"/>
</dbReference>
<evidence type="ECO:0000256" key="5">
    <source>
        <dbReference type="ARBA" id="ARBA00023136"/>
    </source>
</evidence>
<feature type="transmembrane region" description="Helical" evidence="6">
    <location>
        <begin position="12"/>
        <end position="30"/>
    </location>
</feature>
<dbReference type="EMBL" id="CP011057">
    <property type="protein sequence ID" value="AKA78541.1"/>
    <property type="molecule type" value="Genomic_DNA"/>
</dbReference>
<dbReference type="PANTHER" id="PTHR11706">
    <property type="entry name" value="SOLUTE CARRIER PROTEIN FAMILY 11 MEMBER"/>
    <property type="match status" value="1"/>
</dbReference>
<dbReference type="GO" id="GO:0005886">
    <property type="term" value="C:plasma membrane"/>
    <property type="evidence" value="ECO:0007669"/>
    <property type="project" value="TreeGrafter"/>
</dbReference>
<dbReference type="AlphaFoldDB" id="A0A0E3GW67"/>
<evidence type="ECO:0000256" key="4">
    <source>
        <dbReference type="ARBA" id="ARBA00022989"/>
    </source>
</evidence>
<dbReference type="GO" id="GO:0034755">
    <property type="term" value="P:iron ion transmembrane transport"/>
    <property type="evidence" value="ECO:0007669"/>
    <property type="project" value="TreeGrafter"/>
</dbReference>
<dbReference type="Proteomes" id="UP000273443">
    <property type="component" value="Chromosome"/>
</dbReference>
<evidence type="ECO:0000313" key="14">
    <source>
        <dbReference type="EMBL" id="AZF78125.1"/>
    </source>
</evidence>
<evidence type="ECO:0000256" key="2">
    <source>
        <dbReference type="ARBA" id="ARBA00022448"/>
    </source>
</evidence>
<dbReference type="Proteomes" id="UP000273194">
    <property type="component" value="Chromosome"/>
</dbReference>
<dbReference type="EMBL" id="LT549890">
    <property type="protein sequence ID" value="SAI86648.1"/>
    <property type="molecule type" value="Genomic_DNA"/>
</dbReference>
<evidence type="ECO:0000313" key="30">
    <source>
        <dbReference type="Proteomes" id="UP000594632"/>
    </source>
</evidence>
<dbReference type="EMBL" id="CP011055">
    <property type="protein sequence ID" value="AKA73151.1"/>
    <property type="molecule type" value="Genomic_DNA"/>
</dbReference>
<evidence type="ECO:0000313" key="16">
    <source>
        <dbReference type="EMBL" id="AZF83338.1"/>
    </source>
</evidence>
<dbReference type="KEGG" id="ssol:SULB_0780"/>
<dbReference type="Pfam" id="PF01566">
    <property type="entry name" value="Nramp"/>
    <property type="match status" value="1"/>
</dbReference>
<reference evidence="17 30" key="6">
    <citation type="journal article" date="2020" name="Nat. Commun.">
        <title>The structures of two archaeal type IV pili illuminate evolutionary relationships.</title>
        <authorList>
            <person name="Wang F."/>
            <person name="Baquero D.P."/>
            <person name="Su Z."/>
            <person name="Beltran L.C."/>
            <person name="Prangishvili D."/>
            <person name="Krupovic M."/>
            <person name="Egelman E.H."/>
        </authorList>
    </citation>
    <scope>NUCLEOTIDE SEQUENCE [LARGE SCALE GENOMIC DNA]</scope>
    <source>
        <strain evidence="17 30">POZ149</strain>
    </source>
</reference>
<dbReference type="GeneID" id="44128722"/>
<dbReference type="KEGG" id="ssof:SULC_0778"/>
<feature type="transmembrane region" description="Helical" evidence="6">
    <location>
        <begin position="308"/>
        <end position="327"/>
    </location>
</feature>
<dbReference type="GeneID" id="1453020"/>
<evidence type="ECO:0000313" key="29">
    <source>
        <dbReference type="Proteomes" id="UP000282269"/>
    </source>
</evidence>
<reference evidence="23 24" key="4">
    <citation type="journal article" date="2018" name="Proc. Natl. Acad. Sci. U.S.A.">
        <title>Nonmutational mechanism of inheritance in the Archaeon Sulfolobus solfataricus.</title>
        <authorList>
            <person name="Payne S."/>
            <person name="McCarthy S."/>
            <person name="Johnson T."/>
            <person name="North E."/>
            <person name="Blum P."/>
        </authorList>
    </citation>
    <scope>NUCLEOTIDE SEQUENCE [LARGE SCALE GENOMIC DNA]</scope>
    <source>
        <strain evidence="11 23">SARC-H</strain>
        <strain evidence="12 27">SARC-I</strain>
        <strain evidence="14 28">SARC-N</strain>
        <strain evidence="15 29">SARC-O</strain>
        <strain evidence="16 24">SUL120</strain>
        <strain evidence="10 25">SULG</strain>
        <strain evidence="13 26">SULM</strain>
    </source>
</reference>
<evidence type="ECO:0000313" key="15">
    <source>
        <dbReference type="EMBL" id="AZF80730.1"/>
    </source>
</evidence>
<keyword evidence="5 6" id="KW-0472">Membrane</keyword>
<evidence type="ECO:0000313" key="18">
    <source>
        <dbReference type="EMBL" id="SAI86648.1"/>
    </source>
</evidence>
<dbReference type="EMBL" id="CP033238">
    <property type="protein sequence ID" value="AZF75517.1"/>
    <property type="molecule type" value="Genomic_DNA"/>
</dbReference>
<dbReference type="Proteomes" id="UP000594632">
    <property type="component" value="Chromosome"/>
</dbReference>
<dbReference type="Proteomes" id="UP000033057">
    <property type="component" value="Chromosome"/>
</dbReference>
<evidence type="ECO:0000313" key="20">
    <source>
        <dbReference type="Proteomes" id="UP000033085"/>
    </source>
</evidence>
<dbReference type="OrthoDB" id="211791at2157"/>
<feature type="transmembrane region" description="Helical" evidence="6">
    <location>
        <begin position="82"/>
        <end position="100"/>
    </location>
</feature>
<gene>
    <name evidence="17" type="ORF">HFC64_10240</name>
    <name evidence="18" type="ORF">SSOP1_3094</name>
    <name evidence="9" type="ORF">SULA_0778</name>
    <name evidence="7" type="ORF">SULB_0780</name>
    <name evidence="8" type="ORF">SULC_0778</name>
    <name evidence="10" type="ORF">SULG_03980</name>
    <name evidence="11" type="ORF">SULH_03980</name>
    <name evidence="12" type="ORF">SULI_03980</name>
    <name evidence="13" type="ORF">SULM_03980</name>
    <name evidence="14" type="ORF">SULN_03980</name>
    <name evidence="15" type="ORF">SULO_03990</name>
    <name evidence="16" type="ORF">SULZ_04040</name>
</gene>
<evidence type="ECO:0000313" key="9">
    <source>
        <dbReference type="EMBL" id="AKA78541.1"/>
    </source>
</evidence>
<evidence type="ECO:0000313" key="7">
    <source>
        <dbReference type="EMBL" id="AKA73151.1"/>
    </source>
</evidence>
<comment type="subcellular location">
    <subcellularLocation>
        <location evidence="1">Membrane</location>
        <topology evidence="1">Multi-pass membrane protein</topology>
    </subcellularLocation>
</comment>
<protein>
    <submittedName>
        <fullName evidence="9">Divalent metal cation transporter</fullName>
    </submittedName>
    <submittedName>
        <fullName evidence="18">Manganese transporter</fullName>
    </submittedName>
</protein>
<evidence type="ECO:0000313" key="8">
    <source>
        <dbReference type="EMBL" id="AKA75849.1"/>
    </source>
</evidence>
<keyword evidence="3 6" id="KW-0812">Transmembrane</keyword>
<sequence length="394" mass="43182">MSIKEVIRLFGPAWIVMMADVDAASVLTGVANGQEYGYRLIWLLLLLSIPLYIIQEAAGRLGAVNNGKGLGEIIRERYSGKIALLASLSMFVVDVFTYIVEYVGIAVGGLVLGIPPYITLPIFFVFHLVIISTRKYEKIEKFLLPISLLLAVAFVLQAMLRGIVNGENVLYFSPSKSFTFLVAANIGAVIMPFMIFYQTSATSYKYQNVESSIETKIKWSSIETLIGAIVSELIMVAIEMATTGISPSVDPLNYKEISYALSLVSGPFSPYIFGIGLICAAFLALIVESLGSAWGTLEALGKNSFNNFILLYISESIPALVITLLFTNNYDNVVNFALTLMSIAPFIVVIPCVLIGMLVKDKNLMMNYAYGRTRMLVYWITVAMILIGGILAVI</sequence>
<dbReference type="GO" id="GO:0005384">
    <property type="term" value="F:manganese ion transmembrane transporter activity"/>
    <property type="evidence" value="ECO:0007669"/>
    <property type="project" value="TreeGrafter"/>
</dbReference>
<evidence type="ECO:0000313" key="21">
    <source>
        <dbReference type="Proteomes" id="UP000033106"/>
    </source>
</evidence>
<dbReference type="OMA" id="PWMQFYQ"/>
<dbReference type="RefSeq" id="WP_009992646.1">
    <property type="nucleotide sequence ID" value="NZ_CP011055.2"/>
</dbReference>
<dbReference type="KEGG" id="ssoa:SULA_0778"/>
<feature type="transmembrane region" description="Helical" evidence="6">
    <location>
        <begin position="333"/>
        <end position="355"/>
    </location>
</feature>
<reference evidence="18" key="2">
    <citation type="submission" date="2016-04" db="EMBL/GenBank/DDBJ databases">
        <authorList>
            <person name="Evans L.H."/>
            <person name="Alamgir A."/>
            <person name="Owens N."/>
            <person name="Weber N.D."/>
            <person name="Virtaneva K."/>
            <person name="Barbian K."/>
            <person name="Babar A."/>
            <person name="Rosenke K."/>
        </authorList>
    </citation>
    <scope>NUCLEOTIDE SEQUENCE</scope>
    <source>
        <strain evidence="18">P1</strain>
    </source>
</reference>
<dbReference type="Proteomes" id="UP000267993">
    <property type="component" value="Chromosome"/>
</dbReference>
<reference evidence="9" key="5">
    <citation type="submission" date="2018-10" db="EMBL/GenBank/DDBJ databases">
        <authorList>
            <person name="McCarthy S."/>
            <person name="Gradnigo J."/>
            <person name="Johnson T."/>
            <person name="Payne S."/>
            <person name="Lipzen A."/>
            <person name="Schackwitz W."/>
            <person name="Martin J."/>
            <person name="Moriyama E."/>
            <person name="Blum P."/>
        </authorList>
    </citation>
    <scope>NUCLEOTIDE SEQUENCE</scope>
    <source>
        <strain evidence="7">SARC-B</strain>
        <strain evidence="8">SARC-C</strain>
        <strain evidence="9">SULA</strain>
    </source>
</reference>
<dbReference type="EMBL" id="CP033241">
    <property type="protein sequence ID" value="AZF83338.1"/>
    <property type="molecule type" value="Genomic_DNA"/>
</dbReference>
<dbReference type="PANTHER" id="PTHR11706:SF33">
    <property type="entry name" value="NATURAL RESISTANCE-ASSOCIATED MACROPHAGE PROTEIN 2"/>
    <property type="match status" value="1"/>
</dbReference>
<dbReference type="Proteomes" id="UP000282269">
    <property type="component" value="Chromosome"/>
</dbReference>
<dbReference type="EMBL" id="CP033235">
    <property type="protein sequence ID" value="AZF67653.1"/>
    <property type="molecule type" value="Genomic_DNA"/>
</dbReference>
<evidence type="ECO:0000313" key="10">
    <source>
        <dbReference type="EMBL" id="AZF67653.1"/>
    </source>
</evidence>
<evidence type="ECO:0000313" key="19">
    <source>
        <dbReference type="Proteomes" id="UP000033057"/>
    </source>
</evidence>
<reference evidence="19 20" key="1">
    <citation type="journal article" date="2015" name="Genome Announc.">
        <title>Complete Genome Sequence of Sulfolobus solfataricus Strain 98/2 and Evolved Derivatives.</title>
        <authorList>
            <person name="McCarthy S."/>
            <person name="Gradnigo J."/>
            <person name="Johnson T."/>
            <person name="Payne S."/>
            <person name="Lipzen A."/>
            <person name="Martin J."/>
            <person name="Schackwitz W."/>
            <person name="Moriyama E."/>
            <person name="Blum P."/>
        </authorList>
    </citation>
    <scope>NUCLEOTIDE SEQUENCE [LARGE SCALE GENOMIC DNA]</scope>
    <source>
        <strain evidence="19">98/2 SULC</strain>
        <strain evidence="7">SARC-B</strain>
        <strain evidence="8">SARC-C</strain>
        <strain evidence="9 21">SULA</strain>
        <strain evidence="20">SULB</strain>
    </source>
</reference>
<dbReference type="Proteomes" id="UP000278715">
    <property type="component" value="Chromosome"/>
</dbReference>
<evidence type="ECO:0000313" key="17">
    <source>
        <dbReference type="EMBL" id="QPG50141.1"/>
    </source>
</evidence>
<feature type="transmembrane region" description="Helical" evidence="6">
    <location>
        <begin position="268"/>
        <end position="287"/>
    </location>
</feature>
<dbReference type="EMBL" id="CP050869">
    <property type="protein sequence ID" value="QPG50141.1"/>
    <property type="molecule type" value="Genomic_DNA"/>
</dbReference>
<accession>A0A0E3GW67</accession>
<organism evidence="9 21">
    <name type="scientific">Saccharolobus solfataricus</name>
    <name type="common">Sulfolobus solfataricus</name>
    <dbReference type="NCBI Taxonomy" id="2287"/>
    <lineage>
        <taxon>Archaea</taxon>
        <taxon>Thermoproteota</taxon>
        <taxon>Thermoprotei</taxon>
        <taxon>Sulfolobales</taxon>
        <taxon>Sulfolobaceae</taxon>
        <taxon>Saccharolobus</taxon>
    </lineage>
</organism>
<feature type="transmembrane region" description="Helical" evidence="6">
    <location>
        <begin position="180"/>
        <end position="197"/>
    </location>
</feature>
<evidence type="ECO:0000313" key="24">
    <source>
        <dbReference type="Proteomes" id="UP000269431"/>
    </source>
</evidence>
<proteinExistence type="predicted"/>
<dbReference type="Proteomes" id="UP000076770">
    <property type="component" value="Chromosome i"/>
</dbReference>